<evidence type="ECO:0000313" key="2">
    <source>
        <dbReference type="EMBL" id="TGO84512.1"/>
    </source>
</evidence>
<feature type="compositionally biased region" description="Polar residues" evidence="1">
    <location>
        <begin position="161"/>
        <end position="175"/>
    </location>
</feature>
<keyword evidence="3" id="KW-1185">Reference proteome</keyword>
<evidence type="ECO:0000313" key="3">
    <source>
        <dbReference type="Proteomes" id="UP000297280"/>
    </source>
</evidence>
<feature type="compositionally biased region" description="Low complexity" evidence="1">
    <location>
        <begin position="110"/>
        <end position="120"/>
    </location>
</feature>
<name>A0A4Z1KJS4_9HELO</name>
<sequence>MLGLNMLSSALHLVRRSVRTRTVYGHIVQGGLESLRVYYSVVISITSMHDPSRIGTVDGFSFNPEWNINDVPLEVKSTTTLLEDGYIRDTNDPTQQPPRTPDASLNDSGYSSTPSPSTSYVHPNRAPQELPRSVPNNALQSNQAPPRPARPQQPVMDASIAGQSSATSRPTSQDLARSARGNSRNSNSSRHSSAHSRTSSINAPLNNTAATVQRNSRASTTSRYSSASSSNRDPFQYDSPEWRRILNRASNAQ</sequence>
<protein>
    <submittedName>
        <fullName evidence="2">Uncharacterized protein</fullName>
    </submittedName>
</protein>
<evidence type="ECO:0000256" key="1">
    <source>
        <dbReference type="SAM" id="MobiDB-lite"/>
    </source>
</evidence>
<reference evidence="2 3" key="1">
    <citation type="submission" date="2017-12" db="EMBL/GenBank/DDBJ databases">
        <title>Comparative genomics of Botrytis spp.</title>
        <authorList>
            <person name="Valero-Jimenez C.A."/>
            <person name="Tapia P."/>
            <person name="Veloso J."/>
            <person name="Silva-Moreno E."/>
            <person name="Staats M."/>
            <person name="Valdes J.H."/>
            <person name="Van Kan J.A.L."/>
        </authorList>
    </citation>
    <scope>NUCLEOTIDE SEQUENCE [LARGE SCALE GENOMIC DNA]</scope>
    <source>
        <strain evidence="2 3">MUCL3349</strain>
    </source>
</reference>
<feature type="compositionally biased region" description="Low complexity" evidence="1">
    <location>
        <begin position="214"/>
        <end position="232"/>
    </location>
</feature>
<accession>A0A4Z1KJS4</accession>
<dbReference type="AlphaFoldDB" id="A0A4Z1KJS4"/>
<comment type="caution">
    <text evidence="2">The sequence shown here is derived from an EMBL/GenBank/DDBJ whole genome shotgun (WGS) entry which is preliminary data.</text>
</comment>
<dbReference type="Proteomes" id="UP000297280">
    <property type="component" value="Unassembled WGS sequence"/>
</dbReference>
<organism evidence="2 3">
    <name type="scientific">Botrytis porri</name>
    <dbReference type="NCBI Taxonomy" id="87229"/>
    <lineage>
        <taxon>Eukaryota</taxon>
        <taxon>Fungi</taxon>
        <taxon>Dikarya</taxon>
        <taxon>Ascomycota</taxon>
        <taxon>Pezizomycotina</taxon>
        <taxon>Leotiomycetes</taxon>
        <taxon>Helotiales</taxon>
        <taxon>Sclerotiniaceae</taxon>
        <taxon>Botrytis</taxon>
    </lineage>
</organism>
<gene>
    <name evidence="2" type="ORF">BPOR_0496g00040</name>
</gene>
<feature type="compositionally biased region" description="Low complexity" evidence="1">
    <location>
        <begin position="176"/>
        <end position="203"/>
    </location>
</feature>
<dbReference type="EMBL" id="PQXO01000495">
    <property type="protein sequence ID" value="TGO84512.1"/>
    <property type="molecule type" value="Genomic_DNA"/>
</dbReference>
<feature type="region of interest" description="Disordered" evidence="1">
    <location>
        <begin position="84"/>
        <end position="253"/>
    </location>
</feature>
<proteinExistence type="predicted"/>
<feature type="compositionally biased region" description="Polar residues" evidence="1">
    <location>
        <begin position="204"/>
        <end position="213"/>
    </location>
</feature>